<evidence type="ECO:0000313" key="3">
    <source>
        <dbReference type="Proteomes" id="UP000034491"/>
    </source>
</evidence>
<dbReference type="GO" id="GO:0047661">
    <property type="term" value="F:amino-acid racemase activity"/>
    <property type="evidence" value="ECO:0007669"/>
    <property type="project" value="InterPro"/>
</dbReference>
<dbReference type="Gene3D" id="3.40.50.12500">
    <property type="match status" value="1"/>
</dbReference>
<comment type="similarity">
    <text evidence="1">Belongs to the HyuE racemase family.</text>
</comment>
<accession>A0A0M2R914</accession>
<dbReference type="STRING" id="1549748.WH95_13320"/>
<dbReference type="PANTHER" id="PTHR28047">
    <property type="entry name" value="PROTEIN DCG1"/>
    <property type="match status" value="1"/>
</dbReference>
<reference evidence="2 3" key="1">
    <citation type="submission" date="2015-03" db="EMBL/GenBank/DDBJ databases">
        <title>Genome sequence of Kiloniella sp. P1-1, isolated from the gut microflora of Pacific white shrimp, Penaeus vannamei.</title>
        <authorList>
            <person name="Shao Z."/>
            <person name="Wang L."/>
            <person name="Li X."/>
        </authorList>
    </citation>
    <scope>NUCLEOTIDE SEQUENCE [LARGE SCALE GENOMIC DNA]</scope>
    <source>
        <strain evidence="2 3">P1-1</strain>
    </source>
</reference>
<dbReference type="PATRIC" id="fig|1549748.8.peg.857"/>
<evidence type="ECO:0008006" key="4">
    <source>
        <dbReference type="Google" id="ProtNLM"/>
    </source>
</evidence>
<dbReference type="AlphaFoldDB" id="A0A0M2R914"/>
<dbReference type="InterPro" id="IPR053714">
    <property type="entry name" value="Iso_Racemase_Enz_sf"/>
</dbReference>
<evidence type="ECO:0000313" key="2">
    <source>
        <dbReference type="EMBL" id="KKJ76450.1"/>
    </source>
</evidence>
<sequence length="228" mass="24857">MNNNKISPQNTAYRIQVINPNSSREVTDTIEQSIQDLSSKMNLEIRCSQLDKAPSAIETNEDVEIAGKLINAEIKASNADAFVIACFSDPGVKQLRAKDHRNIYGIAETAMLIAALHKDNFGIISILSDSIPRHQKQAQDLGIDTRLAGDLALNLGVLELADEDKAKPRLLEVGSELKNNMYAGSIILGCAGMGKYQHWLQEKLDIPVIDPCRAAITMAAASLMTISK</sequence>
<dbReference type="EMBL" id="LANI01000019">
    <property type="protein sequence ID" value="KKJ76450.1"/>
    <property type="molecule type" value="Genomic_DNA"/>
</dbReference>
<name>A0A0M2R914_9PROT</name>
<organism evidence="2 3">
    <name type="scientific">Kiloniella litopenaei</name>
    <dbReference type="NCBI Taxonomy" id="1549748"/>
    <lineage>
        <taxon>Bacteria</taxon>
        <taxon>Pseudomonadati</taxon>
        <taxon>Pseudomonadota</taxon>
        <taxon>Alphaproteobacteria</taxon>
        <taxon>Rhodospirillales</taxon>
        <taxon>Kiloniellaceae</taxon>
        <taxon>Kiloniella</taxon>
    </lineage>
</organism>
<dbReference type="PANTHER" id="PTHR28047:SF5">
    <property type="entry name" value="PROTEIN DCG1"/>
    <property type="match status" value="1"/>
</dbReference>
<dbReference type="InterPro" id="IPR015942">
    <property type="entry name" value="Asp/Glu/hydantoin_racemase"/>
</dbReference>
<dbReference type="Proteomes" id="UP000034491">
    <property type="component" value="Unassembled WGS sequence"/>
</dbReference>
<dbReference type="RefSeq" id="WP_046508065.1">
    <property type="nucleotide sequence ID" value="NZ_LANI01000019.1"/>
</dbReference>
<dbReference type="Pfam" id="PF01177">
    <property type="entry name" value="Asp_Glu_race"/>
    <property type="match status" value="1"/>
</dbReference>
<comment type="caution">
    <text evidence="2">The sequence shown here is derived from an EMBL/GenBank/DDBJ whole genome shotgun (WGS) entry which is preliminary data.</text>
</comment>
<proteinExistence type="inferred from homology"/>
<dbReference type="InterPro" id="IPR052186">
    <property type="entry name" value="Hydantoin_racemase-like"/>
</dbReference>
<gene>
    <name evidence="2" type="ORF">WH95_13320</name>
</gene>
<protein>
    <recommendedName>
        <fullName evidence="4">Asp/Glu racemase</fullName>
    </recommendedName>
</protein>
<keyword evidence="3" id="KW-1185">Reference proteome</keyword>
<dbReference type="OrthoDB" id="9791723at2"/>
<evidence type="ECO:0000256" key="1">
    <source>
        <dbReference type="ARBA" id="ARBA00038414"/>
    </source>
</evidence>